<gene>
    <name evidence="1" type="primary">ycf89</name>
</gene>
<organism evidence="1">
    <name type="scientific">Rhizosolenia fallax</name>
    <dbReference type="NCBI Taxonomy" id="265545"/>
    <lineage>
        <taxon>Eukaryota</taxon>
        <taxon>Sar</taxon>
        <taxon>Stramenopiles</taxon>
        <taxon>Ochrophyta</taxon>
        <taxon>Bacillariophyta</taxon>
        <taxon>Coscinodiscophyceae</taxon>
        <taxon>Rhizosoleniophycidae</taxon>
        <taxon>Rhizosoleniales</taxon>
        <taxon>Rhizosoleniaceae</taxon>
        <taxon>Rhizosolenia</taxon>
    </lineage>
</organism>
<sequence>MEILKGINFMELHILDSNIFDNNGFDNNAWHFVTQTISGLKTHEIWQLTFPKGPPFTAPNIFFYEDASPGGDGFFNIFVIESDRERTSYLFGFISDFLQNLLNFCGYYNHQANINKLRVIQEQLYELLVIFNNCCSLRLTLGWWLLINPYQRPFDYLRTLTDWWLNMFMGAIPLVIGVDLSSYISMYINGIVIDYFRDLALVLPYKYSDGELLTEEDFKDLHPTISNGLERLGCTEVRIFRGLPSIWTENPIPNGLREYWFNKRPNVTEFLITNYYKELEINFLPNKILKDLLEKSKNDSVSISLLNNFENMSTNLISLKSNILSLDFTHLHLHL</sequence>
<evidence type="ECO:0000313" key="1">
    <source>
        <dbReference type="EMBL" id="AWT39662.1"/>
    </source>
</evidence>
<dbReference type="GeneID" id="36959497"/>
<accession>A0A2U9NRJ2</accession>
<dbReference type="GeneID" id="36959418"/>
<dbReference type="EMBL" id="MG755802">
    <property type="protein sequence ID" value="AWT39723.1"/>
    <property type="molecule type" value="Genomic_DNA"/>
</dbReference>
<dbReference type="RefSeq" id="YP_009497010.1">
    <property type="nucleotide sequence ID" value="NC_038003.1"/>
</dbReference>
<reference evidence="1" key="1">
    <citation type="journal article" date="2018" name="Adv. Bot. Res.">
        <title>Evolution of the Plastid Genomes in Diatoms.</title>
        <authorList>
            <person name="Yu M."/>
            <person name="Ashworth M.P."/>
            <person name="Hajrah N.H."/>
            <person name="Khiyami M.A."/>
            <person name="Sabir M.J."/>
            <person name="Alhebshi A.M."/>
            <person name="Al-Malki A.L."/>
            <person name="Sabir J.S.M."/>
            <person name="Theriot E.C."/>
            <person name="Jansen R.K."/>
        </authorList>
    </citation>
    <scope>NUCLEOTIDE SEQUENCE</scope>
</reference>
<dbReference type="RefSeq" id="YP_009496949.1">
    <property type="nucleotide sequence ID" value="NC_038003.1"/>
</dbReference>
<dbReference type="EMBL" id="MG755802">
    <property type="protein sequence ID" value="AWT39662.1"/>
    <property type="molecule type" value="Genomic_DNA"/>
</dbReference>
<geneLocation type="chloroplast" evidence="1"/>
<proteinExistence type="predicted"/>
<name>A0A2U9NRJ2_9STRA</name>
<keyword evidence="1" id="KW-0934">Plastid</keyword>
<protein>
    <submittedName>
        <fullName evidence="1">Uncharacterized protein</fullName>
    </submittedName>
</protein>
<keyword evidence="1" id="KW-0150">Chloroplast</keyword>
<dbReference type="AlphaFoldDB" id="A0A2U9NRJ2"/>